<dbReference type="Proteomes" id="UP000192790">
    <property type="component" value="Unassembled WGS sequence"/>
</dbReference>
<gene>
    <name evidence="1" type="ORF">SAMN02745168_0429</name>
</gene>
<evidence type="ECO:0000313" key="2">
    <source>
        <dbReference type="Proteomes" id="UP000192790"/>
    </source>
</evidence>
<dbReference type="Pfam" id="PF06289">
    <property type="entry name" value="FlbD"/>
    <property type="match status" value="1"/>
</dbReference>
<dbReference type="PANTHER" id="PTHR39185:SF1">
    <property type="entry name" value="SWARMING MOTILITY PROTEIN SWRD"/>
    <property type="match status" value="1"/>
</dbReference>
<sequence length="66" mass="7945">MIKLTRINQVEQFWLNEDKIEYMEENHDTILSLEGGKKLTVAESAEEVVNRIVEHKRRIYVQYLPR</sequence>
<organism evidence="1 2">
    <name type="scientific">Papillibacter cinnamivorans DSM 12816</name>
    <dbReference type="NCBI Taxonomy" id="1122930"/>
    <lineage>
        <taxon>Bacteria</taxon>
        <taxon>Bacillati</taxon>
        <taxon>Bacillota</taxon>
        <taxon>Clostridia</taxon>
        <taxon>Eubacteriales</taxon>
        <taxon>Oscillospiraceae</taxon>
        <taxon>Papillibacter</taxon>
    </lineage>
</organism>
<dbReference type="PANTHER" id="PTHR39185">
    <property type="entry name" value="SWARMING MOTILITY PROTEIN SWRD"/>
    <property type="match status" value="1"/>
</dbReference>
<dbReference type="OrthoDB" id="9799862at2"/>
<dbReference type="STRING" id="1122930.SAMN02745168_0429"/>
<keyword evidence="1" id="KW-0282">Flagellum</keyword>
<name>A0A1W1YIT5_9FIRM</name>
<dbReference type="InterPro" id="IPR009384">
    <property type="entry name" value="SwrD-like"/>
</dbReference>
<accession>A0A1W1YIT5</accession>
<keyword evidence="1" id="KW-0969">Cilium</keyword>
<dbReference type="EMBL" id="FWXW01000001">
    <property type="protein sequence ID" value="SMC35721.1"/>
    <property type="molecule type" value="Genomic_DNA"/>
</dbReference>
<dbReference type="RefSeq" id="WP_084233074.1">
    <property type="nucleotide sequence ID" value="NZ_FWXW01000001.1"/>
</dbReference>
<reference evidence="1 2" key="1">
    <citation type="submission" date="2017-04" db="EMBL/GenBank/DDBJ databases">
        <authorList>
            <person name="Afonso C.L."/>
            <person name="Miller P.J."/>
            <person name="Scott M.A."/>
            <person name="Spackman E."/>
            <person name="Goraichik I."/>
            <person name="Dimitrov K.M."/>
            <person name="Suarez D.L."/>
            <person name="Swayne D.E."/>
        </authorList>
    </citation>
    <scope>NUCLEOTIDE SEQUENCE [LARGE SCALE GENOMIC DNA]</scope>
    <source>
        <strain evidence="1 2">DSM 12816</strain>
    </source>
</reference>
<evidence type="ECO:0000313" key="1">
    <source>
        <dbReference type="EMBL" id="SMC35721.1"/>
    </source>
</evidence>
<protein>
    <submittedName>
        <fullName evidence="1">Flagellar protein FlbD</fullName>
    </submittedName>
</protein>
<keyword evidence="2" id="KW-1185">Reference proteome</keyword>
<keyword evidence="1" id="KW-0966">Cell projection</keyword>
<proteinExistence type="predicted"/>
<dbReference type="AlphaFoldDB" id="A0A1W1YIT5"/>